<sequence length="743" mass="82082">MLIRKLVVASGISYVEIPAAGLSLLCGAPADAVKHLFRRGIIQTTEDGGVTFETGPNAILLSDSMIQNGHLCNLAEFPILQMLYRQGMLLPNHPNNTGRKPRLIGTPEQLAAQLRYIHRGNYGLVSVEEMIKAGIDEDAAKELMRIKLKFAFGQIAQPDAFVECLPLGADAIDIGDGVGIERIAHNVFRISHGEDSVEVDLNLKRDETYPCPYPLSHVAIDRHYFAVVHAGDGDGWDYNRPAMGSVLIHQGRVYLIDAGPNIHYSLDALGIGKKEVAGIFHTHCHDDHFAGLTTLLQCDQPLQYFATPLVRASVTRKLCALLSIPESEFARYFDIHDLKQGEWNDIMGLEVRPILSPHPVETTIFDFRVLWEGGYRTYSHLADIASFDVLDAMTTTDASKPGVSPELAQAVKASYLRAVDLKKIDIGGGMIHGNAADFAADGSTRLLLAHTSRDLTDAERRIGSGAPFGTLDVMIPGQQNFLLRDASEFLRSYFPMVPMERLHMLLNNRIVTFNPETIITPAGIVPQEIYLLLAGKVEMLMQEPGNSHLLFSGSLLAESAALHDRPSNETYRSVGFVQALRLPADLYRSFIERFFSSIELLDVREVEERLRHTFLFSDAVTSTTLFTLAKNCRITELKAGETFVGEEQLLHLIGKGRLARGGEEAAQVLGKGECWGSDLLFEDAGDQRAATPVADSLVALDDCEIFSVPLKLVSRIPVVRWKLFEAFRNAHAYAAPRYRGTVR</sequence>
<dbReference type="STRING" id="1223802.SUTH_01772"/>
<dbReference type="KEGG" id="shd:SUTH_01772"/>
<organism evidence="2 3">
    <name type="scientific">Sulfuritalea hydrogenivorans sk43H</name>
    <dbReference type="NCBI Taxonomy" id="1223802"/>
    <lineage>
        <taxon>Bacteria</taxon>
        <taxon>Pseudomonadati</taxon>
        <taxon>Pseudomonadota</taxon>
        <taxon>Betaproteobacteria</taxon>
        <taxon>Nitrosomonadales</taxon>
        <taxon>Sterolibacteriaceae</taxon>
        <taxon>Sulfuritalea</taxon>
    </lineage>
</organism>
<dbReference type="SUPFAM" id="SSF56281">
    <property type="entry name" value="Metallo-hydrolase/oxidoreductase"/>
    <property type="match status" value="1"/>
</dbReference>
<dbReference type="Gene3D" id="2.60.120.10">
    <property type="entry name" value="Jelly Rolls"/>
    <property type="match status" value="1"/>
</dbReference>
<gene>
    <name evidence="2" type="ORF">SUTH_01772</name>
</gene>
<dbReference type="Gene3D" id="3.60.15.10">
    <property type="entry name" value="Ribonuclease Z/Hydroxyacylglutathione hydrolase-like"/>
    <property type="match status" value="1"/>
</dbReference>
<dbReference type="Pfam" id="PF23023">
    <property type="entry name" value="Anti-Pycsar_Apyc1"/>
    <property type="match status" value="1"/>
</dbReference>
<dbReference type="PROSITE" id="PS50042">
    <property type="entry name" value="CNMP_BINDING_3"/>
    <property type="match status" value="1"/>
</dbReference>
<name>W0SEA8_9PROT</name>
<dbReference type="AlphaFoldDB" id="W0SEA8"/>
<keyword evidence="3" id="KW-1185">Reference proteome</keyword>
<dbReference type="InterPro" id="IPR036866">
    <property type="entry name" value="RibonucZ/Hydroxyglut_hydro"/>
</dbReference>
<dbReference type="InterPro" id="IPR018490">
    <property type="entry name" value="cNMP-bd_dom_sf"/>
</dbReference>
<dbReference type="SUPFAM" id="SSF51206">
    <property type="entry name" value="cAMP-binding domain-like"/>
    <property type="match status" value="1"/>
</dbReference>
<accession>W0SEA8</accession>
<evidence type="ECO:0000313" key="2">
    <source>
        <dbReference type="EMBL" id="BAO29564.1"/>
    </source>
</evidence>
<dbReference type="HOGENOM" id="CLU_330324_0_0_4"/>
<dbReference type="EMBL" id="AP012547">
    <property type="protein sequence ID" value="BAO29564.1"/>
    <property type="molecule type" value="Genomic_DNA"/>
</dbReference>
<evidence type="ECO:0000259" key="1">
    <source>
        <dbReference type="PROSITE" id="PS50042"/>
    </source>
</evidence>
<evidence type="ECO:0000313" key="3">
    <source>
        <dbReference type="Proteomes" id="UP000031637"/>
    </source>
</evidence>
<reference evidence="2 3" key="1">
    <citation type="journal article" date="2014" name="Syst. Appl. Microbiol.">
        <title>Complete genomes of freshwater sulfur oxidizers Sulfuricella denitrificans skB26 and Sulfuritalea hydrogenivorans sk43H: genetic insights into the sulfur oxidation pathway of betaproteobacteria.</title>
        <authorList>
            <person name="Watanabe T."/>
            <person name="Kojima H."/>
            <person name="Fukui M."/>
        </authorList>
    </citation>
    <scope>NUCLEOTIDE SEQUENCE [LARGE SCALE GENOMIC DNA]</scope>
    <source>
        <strain evidence="2">DSM22779</strain>
    </source>
</reference>
<dbReference type="RefSeq" id="WP_070099334.1">
    <property type="nucleotide sequence ID" value="NZ_AP012547.1"/>
</dbReference>
<proteinExistence type="predicted"/>
<dbReference type="InterPro" id="IPR000595">
    <property type="entry name" value="cNMP-bd_dom"/>
</dbReference>
<feature type="domain" description="Cyclic nucleotide-binding" evidence="1">
    <location>
        <begin position="511"/>
        <end position="591"/>
    </location>
</feature>
<dbReference type="CDD" id="cd00038">
    <property type="entry name" value="CAP_ED"/>
    <property type="match status" value="1"/>
</dbReference>
<dbReference type="InterPro" id="IPR014710">
    <property type="entry name" value="RmlC-like_jellyroll"/>
</dbReference>
<dbReference type="Proteomes" id="UP000031637">
    <property type="component" value="Chromosome"/>
</dbReference>
<protein>
    <submittedName>
        <fullName evidence="2">Cyclic nucleotide-binding protein</fullName>
    </submittedName>
</protein>